<accession>A0AAV0L4H5</accession>
<dbReference type="PANTHER" id="PTHR31286">
    <property type="entry name" value="GLYCINE-RICH CELL WALL STRUCTURAL PROTEIN 1.8-LIKE"/>
    <property type="match status" value="1"/>
</dbReference>
<evidence type="ECO:0000313" key="2">
    <source>
        <dbReference type="EMBL" id="CAI0428490.1"/>
    </source>
</evidence>
<keyword evidence="3" id="KW-1185">Reference proteome</keyword>
<gene>
    <name evidence="2" type="ORF">LITE_LOCUS21679</name>
</gene>
<dbReference type="PANTHER" id="PTHR31286:SF99">
    <property type="entry name" value="DUF4283 DOMAIN-CONTAINING PROTEIN"/>
    <property type="match status" value="1"/>
</dbReference>
<dbReference type="EMBL" id="CAMGYJ010000006">
    <property type="protein sequence ID" value="CAI0428490.1"/>
    <property type="molecule type" value="Genomic_DNA"/>
</dbReference>
<name>A0AAV0L4H5_9ROSI</name>
<reference evidence="2" key="1">
    <citation type="submission" date="2022-08" db="EMBL/GenBank/DDBJ databases">
        <authorList>
            <person name="Gutierrez-Valencia J."/>
        </authorList>
    </citation>
    <scope>NUCLEOTIDE SEQUENCE</scope>
</reference>
<feature type="compositionally biased region" description="Polar residues" evidence="1">
    <location>
        <begin position="443"/>
        <end position="456"/>
    </location>
</feature>
<organism evidence="2 3">
    <name type="scientific">Linum tenue</name>
    <dbReference type="NCBI Taxonomy" id="586396"/>
    <lineage>
        <taxon>Eukaryota</taxon>
        <taxon>Viridiplantae</taxon>
        <taxon>Streptophyta</taxon>
        <taxon>Embryophyta</taxon>
        <taxon>Tracheophyta</taxon>
        <taxon>Spermatophyta</taxon>
        <taxon>Magnoliopsida</taxon>
        <taxon>eudicotyledons</taxon>
        <taxon>Gunneridae</taxon>
        <taxon>Pentapetalae</taxon>
        <taxon>rosids</taxon>
        <taxon>fabids</taxon>
        <taxon>Malpighiales</taxon>
        <taxon>Linaceae</taxon>
        <taxon>Linum</taxon>
    </lineage>
</organism>
<feature type="non-terminal residue" evidence="2">
    <location>
        <position position="456"/>
    </location>
</feature>
<proteinExistence type="predicted"/>
<dbReference type="Proteomes" id="UP001154282">
    <property type="component" value="Unassembled WGS sequence"/>
</dbReference>
<feature type="region of interest" description="Disordered" evidence="1">
    <location>
        <begin position="284"/>
        <end position="456"/>
    </location>
</feature>
<feature type="compositionally biased region" description="Polar residues" evidence="1">
    <location>
        <begin position="330"/>
        <end position="345"/>
    </location>
</feature>
<evidence type="ECO:0000313" key="3">
    <source>
        <dbReference type="Proteomes" id="UP001154282"/>
    </source>
</evidence>
<feature type="compositionally biased region" description="Basic and acidic residues" evidence="1">
    <location>
        <begin position="371"/>
        <end position="399"/>
    </location>
</feature>
<evidence type="ECO:0000256" key="1">
    <source>
        <dbReference type="SAM" id="MobiDB-lite"/>
    </source>
</evidence>
<comment type="caution">
    <text evidence="2">The sequence shown here is derived from an EMBL/GenBank/DDBJ whole genome shotgun (WGS) entry which is preliminary data.</text>
</comment>
<feature type="region of interest" description="Disordered" evidence="1">
    <location>
        <begin position="1"/>
        <end position="31"/>
    </location>
</feature>
<dbReference type="InterPro" id="IPR040256">
    <property type="entry name" value="At4g02000-like"/>
</dbReference>
<dbReference type="AlphaFoldDB" id="A0AAV0L4H5"/>
<evidence type="ECO:0008006" key="4">
    <source>
        <dbReference type="Google" id="ProtNLM"/>
    </source>
</evidence>
<feature type="compositionally biased region" description="Polar residues" evidence="1">
    <location>
        <begin position="19"/>
        <end position="30"/>
    </location>
</feature>
<feature type="compositionally biased region" description="Polar residues" evidence="1">
    <location>
        <begin position="428"/>
        <end position="437"/>
    </location>
</feature>
<sequence>MLSTALSVDPSPAPAFSPTGRTPDTGQIHNATPAIVVPTTTKEPSSMTAMVVDSSAGKAVLGAISAAAETNANAGNQLTLTTSPPPQASTAQIHPFSYASALTGGQLVPTSQPLAIQWTPVGEHDLIPGERNGEPALSISPEFKNRLCAPWHRTLVVRLLVQQWTPRFKVSDPLPKTMIVWVHVPELKIHFYHKEVLNSLGNLIGRTIKLDYHTLTQQREKFARLAVEVDISKPLVPRIWLDDDWQPVEYENLPFVCFECGKIGHAFTVCSLLRPASVPELVESAGGEKQDLAPEGTSETNAGFGPWMLVSHKGRPNQRETSNKGKQRDSGATIQVITPRNGKNGTKSKEPRDSLPILDQQSSPPPQRSSGQERKRNGEIQNGTEKRNGKGIMREEESPAGKGILGPDPSLGPVAKKGLKPKSDALKASTSGIQSETPLIPTSGPNRGTTAGPQAQ</sequence>
<protein>
    <recommendedName>
        <fullName evidence="4">DUF4283 domain-containing protein</fullName>
    </recommendedName>
</protein>
<feature type="compositionally biased region" description="Basic and acidic residues" evidence="1">
    <location>
        <begin position="317"/>
        <end position="329"/>
    </location>
</feature>